<dbReference type="EMBL" id="JAPFFF010000023">
    <property type="protein sequence ID" value="KAK8853007.1"/>
    <property type="molecule type" value="Genomic_DNA"/>
</dbReference>
<dbReference type="InterPro" id="IPR004843">
    <property type="entry name" value="Calcineurin-like_PHP"/>
</dbReference>
<dbReference type="SUPFAM" id="SSF56300">
    <property type="entry name" value="Metallo-dependent phosphatases"/>
    <property type="match status" value="1"/>
</dbReference>
<dbReference type="PANTHER" id="PTHR14795">
    <property type="entry name" value="HELICASE RELATED"/>
    <property type="match status" value="1"/>
</dbReference>
<keyword evidence="1 3" id="KW-0812">Transmembrane</keyword>
<evidence type="ECO:0000256" key="1">
    <source>
        <dbReference type="SAM" id="Phobius"/>
    </source>
</evidence>
<name>A0ABR2HVF2_9EUKA</name>
<dbReference type="PANTHER" id="PTHR14795:SF0">
    <property type="entry name" value="TRANSMEMBRANE PROTEIN 62"/>
    <property type="match status" value="1"/>
</dbReference>
<organism evidence="3 4">
    <name type="scientific">Tritrichomonas musculus</name>
    <dbReference type="NCBI Taxonomy" id="1915356"/>
    <lineage>
        <taxon>Eukaryota</taxon>
        <taxon>Metamonada</taxon>
        <taxon>Parabasalia</taxon>
        <taxon>Tritrichomonadida</taxon>
        <taxon>Tritrichomonadidae</taxon>
        <taxon>Tritrichomonas</taxon>
    </lineage>
</organism>
<evidence type="ECO:0000259" key="2">
    <source>
        <dbReference type="Pfam" id="PF00149"/>
    </source>
</evidence>
<feature type="transmembrane region" description="Helical" evidence="1">
    <location>
        <begin position="490"/>
        <end position="511"/>
    </location>
</feature>
<sequence>MENERWNRINNNEELQYENSLFYAFSNYLWLIFFCPFILYFKYSAHYQKVPIIKSFNQSEEWNSSFDPHIFGFISDMHITSKYPNTITSAELVLQVLNETGVEKILIAGDISDNFFFKKSIKHGCQIEDDFINYKSIADNYPSEFLIVASGNHDEFAVETYNSSNHFILKYCDFYSKNGKYKKYDNFLISKVKYDDIEFFVMNPYHYPTVPAGLGFSSDITKEMLDKIESFLSSPSNSKTRILMTHYPTSFTNYWTKSSSHKTLAGILASSNLSLILCGDTHHELILHTKTSLEIHARGVKPSQNSGGGYRYISIDNGGLNDQGFILNKEKPFAVLTYPVKKKYVSDRTDFSHKKFRQAEVRVVHFSENNNLNISVSCSSKNKDYKDIKTTFLKFQRIIRPNQSLYSTALSQLCHITTNKHKNIRGKEKISEKDSDSDENSLNFDDFGISDLYEFRLSFSGDWNYEAEFVSGDQVELGKEILAKNMDRRMIIISIGIFCFLIIFFVWFPLPPLKYFDRLSSWISNRRIPKLGNKINLFDKIIGILFGFIVIKSRIYNNLPKFVRLTYFAFVLSPFFLPISLMKIGENSYGFICFFGYYLNGFYVDLWGVQLTSYFALFVLLPSTFVFSSISYFKQTKVFHFVFLIDIAVAFLQLFLIKVAIGNALFQSASLEFAVTSPLFAIVPTLIIVMEIFQIWSISKSTQNSNEDQFLL</sequence>
<dbReference type="Gene3D" id="3.60.21.10">
    <property type="match status" value="1"/>
</dbReference>
<dbReference type="Proteomes" id="UP001470230">
    <property type="component" value="Unassembled WGS sequence"/>
</dbReference>
<dbReference type="InterPro" id="IPR029052">
    <property type="entry name" value="Metallo-depent_PP-like"/>
</dbReference>
<feature type="transmembrane region" description="Helical" evidence="1">
    <location>
        <begin position="562"/>
        <end position="582"/>
    </location>
</feature>
<proteinExistence type="predicted"/>
<keyword evidence="1" id="KW-1133">Transmembrane helix</keyword>
<feature type="transmembrane region" description="Helical" evidence="1">
    <location>
        <begin position="531"/>
        <end position="550"/>
    </location>
</feature>
<comment type="caution">
    <text evidence="3">The sequence shown here is derived from an EMBL/GenBank/DDBJ whole genome shotgun (WGS) entry which is preliminary data.</text>
</comment>
<feature type="transmembrane region" description="Helical" evidence="1">
    <location>
        <begin position="588"/>
        <end position="607"/>
    </location>
</feature>
<feature type="domain" description="Calcineurin-like phosphoesterase" evidence="2">
    <location>
        <begin position="71"/>
        <end position="283"/>
    </location>
</feature>
<gene>
    <name evidence="3" type="ORF">M9Y10_018005</name>
</gene>
<keyword evidence="1" id="KW-0472">Membrane</keyword>
<feature type="transmembrane region" description="Helical" evidence="1">
    <location>
        <begin position="614"/>
        <end position="633"/>
    </location>
</feature>
<feature type="transmembrane region" description="Helical" evidence="1">
    <location>
        <begin position="639"/>
        <end position="661"/>
    </location>
</feature>
<protein>
    <submittedName>
        <fullName evidence="3">Transmembrane protein 62</fullName>
    </submittedName>
</protein>
<accession>A0ABR2HVF2</accession>
<reference evidence="3 4" key="1">
    <citation type="submission" date="2024-04" db="EMBL/GenBank/DDBJ databases">
        <title>Tritrichomonas musculus Genome.</title>
        <authorList>
            <person name="Alves-Ferreira E."/>
            <person name="Grigg M."/>
            <person name="Lorenzi H."/>
            <person name="Galac M."/>
        </authorList>
    </citation>
    <scope>NUCLEOTIDE SEQUENCE [LARGE SCALE GENOMIC DNA]</scope>
    <source>
        <strain evidence="3 4">EAF2021</strain>
    </source>
</reference>
<evidence type="ECO:0000313" key="3">
    <source>
        <dbReference type="EMBL" id="KAK8853007.1"/>
    </source>
</evidence>
<feature type="transmembrane region" description="Helical" evidence="1">
    <location>
        <begin position="20"/>
        <end position="41"/>
    </location>
</feature>
<evidence type="ECO:0000313" key="4">
    <source>
        <dbReference type="Proteomes" id="UP001470230"/>
    </source>
</evidence>
<feature type="transmembrane region" description="Helical" evidence="1">
    <location>
        <begin position="673"/>
        <end position="696"/>
    </location>
</feature>
<dbReference type="Pfam" id="PF00149">
    <property type="entry name" value="Metallophos"/>
    <property type="match status" value="1"/>
</dbReference>
<keyword evidence="4" id="KW-1185">Reference proteome</keyword>